<dbReference type="GO" id="GO:0030246">
    <property type="term" value="F:carbohydrate binding"/>
    <property type="evidence" value="ECO:0007669"/>
    <property type="project" value="UniProtKB-KW"/>
</dbReference>
<dbReference type="AlphaFoldDB" id="A0A5J5EHI2"/>
<comment type="caution">
    <text evidence="2">The sequence shown here is derived from an EMBL/GenBank/DDBJ whole genome shotgun (WGS) entry which is preliminary data.</text>
</comment>
<dbReference type="InterPro" id="IPR012475">
    <property type="entry name" value="Fungal_lectin"/>
</dbReference>
<dbReference type="SUPFAM" id="SSF89372">
    <property type="entry name" value="Fucose-specific lectin"/>
    <property type="match status" value="2"/>
</dbReference>
<dbReference type="Gene3D" id="2.120.10.70">
    <property type="entry name" value="Fucose-specific lectin"/>
    <property type="match status" value="1"/>
</dbReference>
<keyword evidence="3" id="KW-1185">Reference proteome</keyword>
<dbReference type="OrthoDB" id="407298at2759"/>
<gene>
    <name evidence="2" type="ORF">FN846DRAFT_402975</name>
</gene>
<dbReference type="InParanoid" id="A0A5J5EHI2"/>
<evidence type="ECO:0000256" key="1">
    <source>
        <dbReference type="ARBA" id="ARBA00009042"/>
    </source>
</evidence>
<reference evidence="2 3" key="1">
    <citation type="submission" date="2019-09" db="EMBL/GenBank/DDBJ databases">
        <title>Draft genome of the ectomycorrhizal ascomycete Sphaerosporella brunnea.</title>
        <authorList>
            <consortium name="DOE Joint Genome Institute"/>
            <person name="Benucci G.M."/>
            <person name="Marozzi G."/>
            <person name="Antonielli L."/>
            <person name="Sanchez S."/>
            <person name="Marco P."/>
            <person name="Wang X."/>
            <person name="Falini L.B."/>
            <person name="Barry K."/>
            <person name="Haridas S."/>
            <person name="Lipzen A."/>
            <person name="Labutti K."/>
            <person name="Grigoriev I.V."/>
            <person name="Murat C."/>
            <person name="Martin F."/>
            <person name="Albertini E."/>
            <person name="Donnini D."/>
            <person name="Bonito G."/>
        </authorList>
    </citation>
    <scope>NUCLEOTIDE SEQUENCE [LARGE SCALE GENOMIC DNA]</scope>
    <source>
        <strain evidence="2 3">Sb_GMNB300</strain>
    </source>
</reference>
<dbReference type="Pfam" id="PF07938">
    <property type="entry name" value="Fungal_lectin"/>
    <property type="match status" value="1"/>
</dbReference>
<organism evidence="2 3">
    <name type="scientific">Sphaerosporella brunnea</name>
    <dbReference type="NCBI Taxonomy" id="1250544"/>
    <lineage>
        <taxon>Eukaryota</taxon>
        <taxon>Fungi</taxon>
        <taxon>Dikarya</taxon>
        <taxon>Ascomycota</taxon>
        <taxon>Pezizomycotina</taxon>
        <taxon>Pezizomycetes</taxon>
        <taxon>Pezizales</taxon>
        <taxon>Pyronemataceae</taxon>
        <taxon>Sphaerosporella</taxon>
    </lineage>
</organism>
<dbReference type="EMBL" id="VXIS01000329">
    <property type="protein sequence ID" value="KAA8894577.1"/>
    <property type="molecule type" value="Genomic_DNA"/>
</dbReference>
<evidence type="ECO:0000313" key="3">
    <source>
        <dbReference type="Proteomes" id="UP000326924"/>
    </source>
</evidence>
<keyword evidence="2" id="KW-0430">Lectin</keyword>
<protein>
    <submittedName>
        <fullName evidence="2">Fucose-specific lectin</fullName>
    </submittedName>
</protein>
<proteinExistence type="inferred from homology"/>
<dbReference type="Proteomes" id="UP000326924">
    <property type="component" value="Unassembled WGS sequence"/>
</dbReference>
<comment type="similarity">
    <text evidence="1">Belongs to the fungal fucose-specific lectin family.</text>
</comment>
<sequence>MTFNPKTSMLRHSAIAACAFWPTDRQHIFFQDHDGGIRQITHKNGFVGGDKHSRLAIANNAKWHTPLAAAGYEVPCSQKDCSGNNRAARIHLFYLNAENFIRSVTFNGEFWVTATDFNKQLIRVHPSSKLSVIAMYPSNVLRLYYQTEDKKLNEHIYTAEAGWLHQATLGAAITGSAIAATAYPCRDEISVFFQDASCTLRQIHKVDKDVWREGSLNIPGAPPQCAFSAVSHTGLIWNMDIIRLHVVTGRKTVSEWVWYHSNNAFSEATDLSSSTLPHGNIAAIVYPKDEKEEVRFYFQGDHNEMLAIGLVAGTWEVLPMLSTGETSLYETR</sequence>
<accession>A0A5J5EHI2</accession>
<evidence type="ECO:0000313" key="2">
    <source>
        <dbReference type="EMBL" id="KAA8894577.1"/>
    </source>
</evidence>
<name>A0A5J5EHI2_9PEZI</name>